<feature type="region of interest" description="Disordered" evidence="1">
    <location>
        <begin position="279"/>
        <end position="349"/>
    </location>
</feature>
<feature type="compositionally biased region" description="Basic and acidic residues" evidence="1">
    <location>
        <begin position="397"/>
        <end position="407"/>
    </location>
</feature>
<dbReference type="SMART" id="SM00513">
    <property type="entry name" value="SAP"/>
    <property type="match status" value="1"/>
</dbReference>
<dbReference type="Pfam" id="PF02037">
    <property type="entry name" value="SAP"/>
    <property type="match status" value="1"/>
</dbReference>
<dbReference type="AlphaFoldDB" id="A0AA35LLJ2"/>
<evidence type="ECO:0000313" key="4">
    <source>
        <dbReference type="Proteomes" id="UP001178461"/>
    </source>
</evidence>
<feature type="compositionally biased region" description="Pro residues" evidence="1">
    <location>
        <begin position="193"/>
        <end position="225"/>
    </location>
</feature>
<feature type="compositionally biased region" description="Acidic residues" evidence="1">
    <location>
        <begin position="686"/>
        <end position="706"/>
    </location>
</feature>
<keyword evidence="4" id="KW-1185">Reference proteome</keyword>
<feature type="compositionally biased region" description="Basic residues" evidence="1">
    <location>
        <begin position="295"/>
        <end position="309"/>
    </location>
</feature>
<feature type="region of interest" description="Disordered" evidence="1">
    <location>
        <begin position="168"/>
        <end position="243"/>
    </location>
</feature>
<feature type="compositionally biased region" description="Basic and acidic residues" evidence="1">
    <location>
        <begin position="1"/>
        <end position="11"/>
    </location>
</feature>
<feature type="region of interest" description="Disordered" evidence="1">
    <location>
        <begin position="665"/>
        <end position="716"/>
    </location>
</feature>
<dbReference type="SMART" id="SM00581">
    <property type="entry name" value="PSP"/>
    <property type="match status" value="1"/>
</dbReference>
<organism evidence="3 4">
    <name type="scientific">Podarcis lilfordi</name>
    <name type="common">Lilford's wall lizard</name>
    <dbReference type="NCBI Taxonomy" id="74358"/>
    <lineage>
        <taxon>Eukaryota</taxon>
        <taxon>Metazoa</taxon>
        <taxon>Chordata</taxon>
        <taxon>Craniata</taxon>
        <taxon>Vertebrata</taxon>
        <taxon>Euteleostomi</taxon>
        <taxon>Lepidosauria</taxon>
        <taxon>Squamata</taxon>
        <taxon>Bifurcata</taxon>
        <taxon>Unidentata</taxon>
        <taxon>Episquamata</taxon>
        <taxon>Laterata</taxon>
        <taxon>Lacertibaenia</taxon>
        <taxon>Lacertidae</taxon>
        <taxon>Podarcis</taxon>
    </lineage>
</organism>
<dbReference type="InterPro" id="IPR007180">
    <property type="entry name" value="DUF382"/>
</dbReference>
<dbReference type="GO" id="GO:0005689">
    <property type="term" value="C:U12-type spliceosomal complex"/>
    <property type="evidence" value="ECO:0007669"/>
    <property type="project" value="TreeGrafter"/>
</dbReference>
<gene>
    <name evidence="3" type="ORF">PODLI_1B002706</name>
</gene>
<feature type="compositionally biased region" description="Basic and acidic residues" evidence="1">
    <location>
        <begin position="376"/>
        <end position="387"/>
    </location>
</feature>
<dbReference type="Proteomes" id="UP001178461">
    <property type="component" value="Chromosome 16"/>
</dbReference>
<feature type="compositionally biased region" description="Polar residues" evidence="1">
    <location>
        <begin position="317"/>
        <end position="326"/>
    </location>
</feature>
<dbReference type="InterPro" id="IPR003034">
    <property type="entry name" value="SAP_dom"/>
</dbReference>
<feature type="domain" description="SAP" evidence="2">
    <location>
        <begin position="20"/>
        <end position="54"/>
    </location>
</feature>
<feature type="compositionally biased region" description="Pro residues" evidence="1">
    <location>
        <begin position="75"/>
        <end position="108"/>
    </location>
</feature>
<dbReference type="PANTHER" id="PTHR12785:SF6">
    <property type="entry name" value="SPLICING FACTOR 3B SUBUNIT 2"/>
    <property type="match status" value="1"/>
</dbReference>
<dbReference type="Pfam" id="PF04037">
    <property type="entry name" value="DUF382"/>
    <property type="match status" value="1"/>
</dbReference>
<evidence type="ECO:0000259" key="2">
    <source>
        <dbReference type="PROSITE" id="PS50800"/>
    </source>
</evidence>
<name>A0AA35LLJ2_9SAUR</name>
<feature type="region of interest" description="Disordered" evidence="1">
    <location>
        <begin position="63"/>
        <end position="133"/>
    </location>
</feature>
<dbReference type="PANTHER" id="PTHR12785">
    <property type="entry name" value="SPLICING FACTOR 3B"/>
    <property type="match status" value="1"/>
</dbReference>
<dbReference type="EMBL" id="OX395143">
    <property type="protein sequence ID" value="CAI5798057.1"/>
    <property type="molecule type" value="Genomic_DNA"/>
</dbReference>
<accession>A0AA35LLJ2</accession>
<sequence>MASEVHSEPPKAGEMPLPGYAAWSPNELQAKLAEIGAPTQGGREELVERLQTYTLQTGIVLNRPVLRGDDGDKPGLPPMPGQHPGMPLPPPPMGMPPMQPPPPPPPPGMGLNFPMAVGPPPPPPGLGPPLRMQAVDPSVLPEEERLKLAQQQAAMLIQQEERVKQAAVLMEQERQQEMSKLAPSVPRAAPDLGPRPPGLPRGNPPVGSPIGPPGPRPRGPPPPPGEDSREVDESGVGPKIPQALEKILQLKEIRQEELTAVPSATDDDMETDLRVLAGISASDAEDDALALSKKEKNRKRRNRKKKKKQQQQQQQQGTSPKESPPSQDAKGRGEDSGGDGPVEIEYVTEEPEIYDPNFIFFKRIFEAFKLTDDVKKDKEKEPEKADKVASSALPKKKGFEEERKDSDDSSDDEQEKKPEAPKLSKKKLRRMNRFTVAELKQLVARPDVVEMHDVTAQDPKLLVHLKATRNSVPVPRHWCFKRKYLQGKRGIEKPPFELPEFIKRTGIQEMREALQEKEEQKTMKSKMREKVRPKMGKIDIDYQKLHDAFFKWQTKPKLTIHGDLYYEGKEFETRLKEKKPGDLSDELRIALGMPVGPNAHKVPPPWLIAMQRYGPPPSYPNLKIPGLNSPIPEGCSFGYHAGGWGKPPVDETGKPLYGDVFGTNAAEFQTKTEEEEIDRTPWGELEPSDEESSEEEEDEESDEEKPDETGFITPADRQVAVILGPFRLYSSLI</sequence>
<reference evidence="3" key="1">
    <citation type="submission" date="2022-12" db="EMBL/GenBank/DDBJ databases">
        <authorList>
            <person name="Alioto T."/>
            <person name="Alioto T."/>
            <person name="Gomez Garrido J."/>
        </authorList>
    </citation>
    <scope>NUCLEOTIDE SEQUENCE</scope>
</reference>
<evidence type="ECO:0000256" key="1">
    <source>
        <dbReference type="SAM" id="MobiDB-lite"/>
    </source>
</evidence>
<protein>
    <submittedName>
        <fullName evidence="3">Splicing factor 3B subunit 2</fullName>
    </submittedName>
</protein>
<dbReference type="PROSITE" id="PS50800">
    <property type="entry name" value="SAP"/>
    <property type="match status" value="1"/>
</dbReference>
<feature type="region of interest" description="Disordered" evidence="1">
    <location>
        <begin position="1"/>
        <end position="20"/>
    </location>
</feature>
<evidence type="ECO:0000313" key="3">
    <source>
        <dbReference type="EMBL" id="CAI5798057.1"/>
    </source>
</evidence>
<dbReference type="InterPro" id="IPR006568">
    <property type="entry name" value="PSP_pro-rich"/>
</dbReference>
<feature type="region of interest" description="Disordered" evidence="1">
    <location>
        <begin position="376"/>
        <end position="427"/>
    </location>
</feature>
<dbReference type="Pfam" id="PF04046">
    <property type="entry name" value="PSP"/>
    <property type="match status" value="1"/>
</dbReference>
<feature type="compositionally biased region" description="Pro residues" evidence="1">
    <location>
        <begin position="117"/>
        <end position="127"/>
    </location>
</feature>
<proteinExistence type="predicted"/>
<dbReference type="InterPro" id="IPR052584">
    <property type="entry name" value="U2_snRNP_Complex_Component"/>
</dbReference>